<protein>
    <submittedName>
        <fullName evidence="1">Uncharacterized protein</fullName>
    </submittedName>
</protein>
<comment type="caution">
    <text evidence="1">The sequence shown here is derived from an EMBL/GenBank/DDBJ whole genome shotgun (WGS) entry which is preliminary data.</text>
</comment>
<sequence length="181" mass="20940">MICRRSIIILPPMRWIVSRLLELRLKSAHTSDSCDRSIKSRLHRPSSKIPTKWSLAWSFPPKGYVRLFSRVDRFLKAQTTHMFDETLTHYLNREKLRSKDIFRILQECRRSSASSFDQFFVVMTTQVFVRVLDDEDDNVVAAGIKYRSIGAAESSSATELSRLGQAQTSRRRKCSVFGCDC</sequence>
<dbReference type="EMBL" id="CAIX01000338">
    <property type="protein sequence ID" value="CCI49779.1"/>
    <property type="molecule type" value="Genomic_DNA"/>
</dbReference>
<accession>A0A024GTU1</accession>
<dbReference type="AlphaFoldDB" id="A0A024GTU1"/>
<evidence type="ECO:0000313" key="2">
    <source>
        <dbReference type="Proteomes" id="UP000053237"/>
    </source>
</evidence>
<gene>
    <name evidence="1" type="ORF">BN9_111890</name>
</gene>
<dbReference type="InParanoid" id="A0A024GTU1"/>
<proteinExistence type="predicted"/>
<organism evidence="1 2">
    <name type="scientific">Albugo candida</name>
    <dbReference type="NCBI Taxonomy" id="65357"/>
    <lineage>
        <taxon>Eukaryota</taxon>
        <taxon>Sar</taxon>
        <taxon>Stramenopiles</taxon>
        <taxon>Oomycota</taxon>
        <taxon>Peronosporomycetes</taxon>
        <taxon>Albuginales</taxon>
        <taxon>Albuginaceae</taxon>
        <taxon>Albugo</taxon>
    </lineage>
</organism>
<evidence type="ECO:0000313" key="1">
    <source>
        <dbReference type="EMBL" id="CCI49779.1"/>
    </source>
</evidence>
<name>A0A024GTU1_9STRA</name>
<reference evidence="1 2" key="1">
    <citation type="submission" date="2012-05" db="EMBL/GenBank/DDBJ databases">
        <title>Recombination and specialization in a pathogen metapopulation.</title>
        <authorList>
            <person name="Gardiner A."/>
            <person name="Kemen E."/>
            <person name="Schultz-Larsen T."/>
            <person name="MacLean D."/>
            <person name="Van Oosterhout C."/>
            <person name="Jones J.D.G."/>
        </authorList>
    </citation>
    <scope>NUCLEOTIDE SEQUENCE [LARGE SCALE GENOMIC DNA]</scope>
    <source>
        <strain evidence="1 2">Ac Nc2</strain>
    </source>
</reference>
<dbReference type="Proteomes" id="UP000053237">
    <property type="component" value="Unassembled WGS sequence"/>
</dbReference>
<keyword evidence="2" id="KW-1185">Reference proteome</keyword>